<dbReference type="AlphaFoldDB" id="A0A3S5CG49"/>
<evidence type="ECO:0000313" key="1">
    <source>
        <dbReference type="EMBL" id="VEL18384.1"/>
    </source>
</evidence>
<comment type="caution">
    <text evidence="1">The sequence shown here is derived from an EMBL/GenBank/DDBJ whole genome shotgun (WGS) entry which is preliminary data.</text>
</comment>
<sequence length="86" mass="9639">MSVFSIYVISESGSLQYSYDHAIPLVEVEKSYNYPLPFTFKMHDGYLIVDFGAKDEIKIGYAVLSINGIPAKGAILEDGREILQVY</sequence>
<dbReference type="Gene3D" id="2.30.42.40">
    <property type="match status" value="1"/>
</dbReference>
<name>A0A3S5CG49_9PLAT</name>
<gene>
    <name evidence="1" type="ORF">PXEA_LOCUS11824</name>
</gene>
<dbReference type="Proteomes" id="UP000784294">
    <property type="component" value="Unassembled WGS sequence"/>
</dbReference>
<proteinExistence type="predicted"/>
<keyword evidence="2" id="KW-1185">Reference proteome</keyword>
<dbReference type="OrthoDB" id="246406at2759"/>
<evidence type="ECO:0000313" key="2">
    <source>
        <dbReference type="Proteomes" id="UP000784294"/>
    </source>
</evidence>
<dbReference type="EMBL" id="CAAALY010036775">
    <property type="protein sequence ID" value="VEL18384.1"/>
    <property type="molecule type" value="Genomic_DNA"/>
</dbReference>
<organism evidence="1 2">
    <name type="scientific">Protopolystoma xenopodis</name>
    <dbReference type="NCBI Taxonomy" id="117903"/>
    <lineage>
        <taxon>Eukaryota</taxon>
        <taxon>Metazoa</taxon>
        <taxon>Spiralia</taxon>
        <taxon>Lophotrochozoa</taxon>
        <taxon>Platyhelminthes</taxon>
        <taxon>Monogenea</taxon>
        <taxon>Polyopisthocotylea</taxon>
        <taxon>Polystomatidea</taxon>
        <taxon>Polystomatidae</taxon>
        <taxon>Protopolystoma</taxon>
    </lineage>
</organism>
<accession>A0A3S5CG49</accession>
<reference evidence="1" key="1">
    <citation type="submission" date="2018-11" db="EMBL/GenBank/DDBJ databases">
        <authorList>
            <consortium name="Pathogen Informatics"/>
        </authorList>
    </citation>
    <scope>NUCLEOTIDE SEQUENCE</scope>
</reference>
<protein>
    <submittedName>
        <fullName evidence="1">Uncharacterized protein</fullName>
    </submittedName>
</protein>